<organism evidence="1">
    <name type="scientific">Arundo donax</name>
    <name type="common">Giant reed</name>
    <name type="synonym">Donax arundinaceus</name>
    <dbReference type="NCBI Taxonomy" id="35708"/>
    <lineage>
        <taxon>Eukaryota</taxon>
        <taxon>Viridiplantae</taxon>
        <taxon>Streptophyta</taxon>
        <taxon>Embryophyta</taxon>
        <taxon>Tracheophyta</taxon>
        <taxon>Spermatophyta</taxon>
        <taxon>Magnoliopsida</taxon>
        <taxon>Liliopsida</taxon>
        <taxon>Poales</taxon>
        <taxon>Poaceae</taxon>
        <taxon>PACMAD clade</taxon>
        <taxon>Arundinoideae</taxon>
        <taxon>Arundineae</taxon>
        <taxon>Arundo</taxon>
    </lineage>
</organism>
<accession>A0A0A9FI00</accession>
<reference evidence="1" key="2">
    <citation type="journal article" date="2015" name="Data Brief">
        <title>Shoot transcriptome of the giant reed, Arundo donax.</title>
        <authorList>
            <person name="Barrero R.A."/>
            <person name="Guerrero F.D."/>
            <person name="Moolhuijzen P."/>
            <person name="Goolsby J.A."/>
            <person name="Tidwell J."/>
            <person name="Bellgard S.E."/>
            <person name="Bellgard M.I."/>
        </authorList>
    </citation>
    <scope>NUCLEOTIDE SEQUENCE</scope>
    <source>
        <tissue evidence="1">Shoot tissue taken approximately 20 cm above the soil surface</tissue>
    </source>
</reference>
<dbReference type="AlphaFoldDB" id="A0A0A9FI00"/>
<protein>
    <submittedName>
        <fullName evidence="1">Uncharacterized protein</fullName>
    </submittedName>
</protein>
<sequence length="32" mass="3427">MSIGPFVLAHVPKVCSKAARKKGLLRLSSGFK</sequence>
<proteinExistence type="predicted"/>
<evidence type="ECO:0000313" key="1">
    <source>
        <dbReference type="EMBL" id="JAE09751.1"/>
    </source>
</evidence>
<reference evidence="1" key="1">
    <citation type="submission" date="2014-09" db="EMBL/GenBank/DDBJ databases">
        <authorList>
            <person name="Magalhaes I.L.F."/>
            <person name="Oliveira U."/>
            <person name="Santos F.R."/>
            <person name="Vidigal T.H.D.A."/>
            <person name="Brescovit A.D."/>
            <person name="Santos A.J."/>
        </authorList>
    </citation>
    <scope>NUCLEOTIDE SEQUENCE</scope>
    <source>
        <tissue evidence="1">Shoot tissue taken approximately 20 cm above the soil surface</tissue>
    </source>
</reference>
<dbReference type="EMBL" id="GBRH01188145">
    <property type="protein sequence ID" value="JAE09751.1"/>
    <property type="molecule type" value="Transcribed_RNA"/>
</dbReference>
<name>A0A0A9FI00_ARUDO</name>